<proteinExistence type="predicted"/>
<organism evidence="1 2">
    <name type="scientific">Dorcoceras hygrometricum</name>
    <dbReference type="NCBI Taxonomy" id="472368"/>
    <lineage>
        <taxon>Eukaryota</taxon>
        <taxon>Viridiplantae</taxon>
        <taxon>Streptophyta</taxon>
        <taxon>Embryophyta</taxon>
        <taxon>Tracheophyta</taxon>
        <taxon>Spermatophyta</taxon>
        <taxon>Magnoliopsida</taxon>
        <taxon>eudicotyledons</taxon>
        <taxon>Gunneridae</taxon>
        <taxon>Pentapetalae</taxon>
        <taxon>asterids</taxon>
        <taxon>lamiids</taxon>
        <taxon>Lamiales</taxon>
        <taxon>Gesneriaceae</taxon>
        <taxon>Didymocarpoideae</taxon>
        <taxon>Trichosporeae</taxon>
        <taxon>Loxocarpinae</taxon>
        <taxon>Dorcoceras</taxon>
    </lineage>
</organism>
<dbReference type="Proteomes" id="UP000250235">
    <property type="component" value="Unassembled WGS sequence"/>
</dbReference>
<keyword evidence="2" id="KW-1185">Reference proteome</keyword>
<evidence type="ECO:0000313" key="2">
    <source>
        <dbReference type="Proteomes" id="UP000250235"/>
    </source>
</evidence>
<reference evidence="1 2" key="1">
    <citation type="journal article" date="2015" name="Proc. Natl. Acad. Sci. U.S.A.">
        <title>The resurrection genome of Boea hygrometrica: A blueprint for survival of dehydration.</title>
        <authorList>
            <person name="Xiao L."/>
            <person name="Yang G."/>
            <person name="Zhang L."/>
            <person name="Yang X."/>
            <person name="Zhao S."/>
            <person name="Ji Z."/>
            <person name="Zhou Q."/>
            <person name="Hu M."/>
            <person name="Wang Y."/>
            <person name="Chen M."/>
            <person name="Xu Y."/>
            <person name="Jin H."/>
            <person name="Xiao X."/>
            <person name="Hu G."/>
            <person name="Bao F."/>
            <person name="Hu Y."/>
            <person name="Wan P."/>
            <person name="Li L."/>
            <person name="Deng X."/>
            <person name="Kuang T."/>
            <person name="Xiang C."/>
            <person name="Zhu J.K."/>
            <person name="Oliver M.J."/>
            <person name="He Y."/>
        </authorList>
    </citation>
    <scope>NUCLEOTIDE SEQUENCE [LARGE SCALE GENOMIC DNA]</scope>
    <source>
        <strain evidence="2">cv. XS01</strain>
    </source>
</reference>
<accession>A0A2Z7AD71</accession>
<dbReference type="EMBL" id="KV018499">
    <property type="protein sequence ID" value="KZV16940.1"/>
    <property type="molecule type" value="Genomic_DNA"/>
</dbReference>
<sequence>MGEVSSYQLPSIKRRVSSRLYVGCPNAKKPMAKADISSHLIRCNTDLRRASEP</sequence>
<protein>
    <submittedName>
        <fullName evidence="1">Uncharacterized protein</fullName>
    </submittedName>
</protein>
<gene>
    <name evidence="1" type="ORF">F511_18861</name>
</gene>
<dbReference type="AlphaFoldDB" id="A0A2Z7AD71"/>
<name>A0A2Z7AD71_9LAMI</name>
<evidence type="ECO:0000313" key="1">
    <source>
        <dbReference type="EMBL" id="KZV16940.1"/>
    </source>
</evidence>